<keyword evidence="3" id="KW-0326">Glycosidase</keyword>
<dbReference type="PANTHER" id="PTHR40446:SF2">
    <property type="entry name" value="N-ACETYLGLUCOSAMINE-1-PHOSPHODIESTER ALPHA-N-ACETYLGLUCOSAMINIDASE"/>
    <property type="match status" value="1"/>
</dbReference>
<sequence>MNKNKIKKIVVQASFFLIFQVIFLAITSPFLAFYGPYENVKQALVGSLMETGRHQYVAKIFLSDKEINNIIGTKNSKVHSQKADTSKFKIDNKIELLKLDANKSFSGYVLLIHNPKRVKVGYSMDFNIPKMNLDTLASRYNAACAINAGGFSFEKYNMPEGFIFSNGILKYSESKNHNEKEDAMVITKDGQMLVGSYSINDLKQLNVSEAVCFGPALVVDGKGVVTKTSFYDIAPRTAIGQKADGTIIMLVTDGRLSASFHFGASLKDIQDLMLQYGAVTAYNLDGGGSTSMYYNGDTLKFGVNTKFNITIGRAVPSIIYVK</sequence>
<reference evidence="3 4" key="1">
    <citation type="submission" date="2024-11" db="EMBL/GenBank/DDBJ databases">
        <authorList>
            <person name="Heng Y.C."/>
            <person name="Lim A.C.H."/>
            <person name="Lee J.K.Y."/>
            <person name="Kittelmann S."/>
        </authorList>
    </citation>
    <scope>NUCLEOTIDE SEQUENCE [LARGE SCALE GENOMIC DNA]</scope>
    <source>
        <strain evidence="3 4">WILCCON 0114</strain>
    </source>
</reference>
<feature type="transmembrane region" description="Helical" evidence="1">
    <location>
        <begin position="9"/>
        <end position="34"/>
    </location>
</feature>
<dbReference type="Proteomes" id="UP001623592">
    <property type="component" value="Unassembled WGS sequence"/>
</dbReference>
<evidence type="ECO:0000256" key="1">
    <source>
        <dbReference type="SAM" id="Phobius"/>
    </source>
</evidence>
<evidence type="ECO:0000259" key="2">
    <source>
        <dbReference type="Pfam" id="PF09992"/>
    </source>
</evidence>
<keyword evidence="4" id="KW-1185">Reference proteome</keyword>
<evidence type="ECO:0000313" key="3">
    <source>
        <dbReference type="EMBL" id="MFL0249029.1"/>
    </source>
</evidence>
<dbReference type="EMBL" id="JBJIAA010000001">
    <property type="protein sequence ID" value="MFL0249029.1"/>
    <property type="molecule type" value="Genomic_DNA"/>
</dbReference>
<dbReference type="Pfam" id="PF09992">
    <property type="entry name" value="NAGPA"/>
    <property type="match status" value="1"/>
</dbReference>
<accession>A0ABW8TDH5</accession>
<keyword evidence="1" id="KW-0472">Membrane</keyword>
<keyword evidence="1" id="KW-1133">Transmembrane helix</keyword>
<dbReference type="RefSeq" id="WP_406785704.1">
    <property type="nucleotide sequence ID" value="NZ_JBJIAA010000001.1"/>
</dbReference>
<organism evidence="3 4">
    <name type="scientific">Clostridium neuense</name>
    <dbReference type="NCBI Taxonomy" id="1728934"/>
    <lineage>
        <taxon>Bacteria</taxon>
        <taxon>Bacillati</taxon>
        <taxon>Bacillota</taxon>
        <taxon>Clostridia</taxon>
        <taxon>Eubacteriales</taxon>
        <taxon>Clostridiaceae</taxon>
        <taxon>Clostridium</taxon>
    </lineage>
</organism>
<name>A0ABW8TDH5_9CLOT</name>
<keyword evidence="1" id="KW-0812">Transmembrane</keyword>
<dbReference type="InterPro" id="IPR018711">
    <property type="entry name" value="NAGPA"/>
</dbReference>
<proteinExistence type="predicted"/>
<dbReference type="PANTHER" id="PTHR40446">
    <property type="entry name" value="N-ACETYLGLUCOSAMINE-1-PHOSPHODIESTER ALPHA-N-ACETYLGLUCOSAMINIDASE"/>
    <property type="match status" value="1"/>
</dbReference>
<protein>
    <submittedName>
        <fullName evidence="3">Phosphodiester glycosidase family protein</fullName>
    </submittedName>
</protein>
<feature type="domain" description="Phosphodiester glycosidase" evidence="2">
    <location>
        <begin position="141"/>
        <end position="321"/>
    </location>
</feature>
<gene>
    <name evidence="3" type="ORF">ACJDT4_01225</name>
</gene>
<evidence type="ECO:0000313" key="4">
    <source>
        <dbReference type="Proteomes" id="UP001623592"/>
    </source>
</evidence>
<comment type="caution">
    <text evidence="3">The sequence shown here is derived from an EMBL/GenBank/DDBJ whole genome shotgun (WGS) entry which is preliminary data.</text>
</comment>
<keyword evidence="3" id="KW-0378">Hydrolase</keyword>
<dbReference type="GO" id="GO:0016798">
    <property type="term" value="F:hydrolase activity, acting on glycosyl bonds"/>
    <property type="evidence" value="ECO:0007669"/>
    <property type="project" value="UniProtKB-KW"/>
</dbReference>